<name>A4BVL4_9GAMM</name>
<dbReference type="InterPro" id="IPR043519">
    <property type="entry name" value="NT_sf"/>
</dbReference>
<feature type="domain" description="Glutamate-ammonia ligase adenylyltransferase repeated" evidence="8">
    <location>
        <begin position="48"/>
        <end position="291"/>
    </location>
</feature>
<reference evidence="10 11" key="1">
    <citation type="submission" date="2006-02" db="EMBL/GenBank/DDBJ databases">
        <authorList>
            <person name="Waterbury J."/>
            <person name="Ferriera S."/>
            <person name="Johnson J."/>
            <person name="Kravitz S."/>
            <person name="Halpern A."/>
            <person name="Remington K."/>
            <person name="Beeson K."/>
            <person name="Tran B."/>
            <person name="Rogers Y.-H."/>
            <person name="Friedman R."/>
            <person name="Venter J.C."/>
        </authorList>
    </citation>
    <scope>NUCLEOTIDE SEQUENCE [LARGE SCALE GENOMIC DNA]</scope>
    <source>
        <strain evidence="10 11">Nb-231</strain>
    </source>
</reference>
<dbReference type="SUPFAM" id="SSF81301">
    <property type="entry name" value="Nucleotidyltransferase"/>
    <property type="match status" value="2"/>
</dbReference>
<evidence type="ECO:0000313" key="10">
    <source>
        <dbReference type="EMBL" id="EAR20232.1"/>
    </source>
</evidence>
<dbReference type="PANTHER" id="PTHR30621:SF0">
    <property type="entry name" value="BIFUNCTIONAL GLUTAMINE SYNTHETASE ADENYLYLTRANSFERASE_ADENYLYL-REMOVING ENZYME"/>
    <property type="match status" value="1"/>
</dbReference>
<comment type="catalytic activity">
    <reaction evidence="7">
        <text>[glutamine synthetase]-O(4)-(5'-adenylyl)-L-tyrosine + phosphate = [glutamine synthetase]-L-tyrosine + ADP</text>
        <dbReference type="Rhea" id="RHEA:43716"/>
        <dbReference type="Rhea" id="RHEA-COMP:10660"/>
        <dbReference type="Rhea" id="RHEA-COMP:10661"/>
        <dbReference type="ChEBI" id="CHEBI:43474"/>
        <dbReference type="ChEBI" id="CHEBI:46858"/>
        <dbReference type="ChEBI" id="CHEBI:83624"/>
        <dbReference type="ChEBI" id="CHEBI:456216"/>
        <dbReference type="EC" id="2.7.7.89"/>
    </reaction>
</comment>
<feature type="region of interest" description="Adenylyl transferase" evidence="7">
    <location>
        <begin position="466"/>
        <end position="971"/>
    </location>
</feature>
<dbReference type="EC" id="2.7.7.42" evidence="7"/>
<dbReference type="HAMAP" id="MF_00802">
    <property type="entry name" value="GlnE"/>
    <property type="match status" value="1"/>
</dbReference>
<comment type="cofactor">
    <cofactor evidence="7">
        <name>Mg(2+)</name>
        <dbReference type="ChEBI" id="CHEBI:18420"/>
    </cofactor>
</comment>
<evidence type="ECO:0000259" key="8">
    <source>
        <dbReference type="Pfam" id="PF03710"/>
    </source>
</evidence>
<dbReference type="EC" id="2.7.7.89" evidence="7"/>
<dbReference type="Pfam" id="PF08335">
    <property type="entry name" value="GlnD_UR_UTase"/>
    <property type="match status" value="2"/>
</dbReference>
<dbReference type="Gene3D" id="1.20.120.330">
    <property type="entry name" value="Nucleotidyltransferases domain 2"/>
    <property type="match status" value="2"/>
</dbReference>
<dbReference type="OrthoDB" id="9759366at2"/>
<sequence>MTPSEPSQSALHEAVASLPEPLREPVRIALQGLDSETQRSAAEPVLASLPAVWACSNFITRACRRDPKLLEELFESGDLERSYPADGYRTRLHQWTAELSGAAALKAALRRFRCREMVRIAWRDLAGWAELDDTLQGLSALAEACINQALACLHEWLREQWGTPRDAAGEPQQMIVLGMGKLGGRELNFSSDIDLIFCYPEPGHTDGTRPLANEEYFTRLGRQLIAALDEQTPDGQAFRVDMRLRPYGQSGPLVTSFNGMEIYYQTQGREWERYALIKARVVGGDYERGGQLLEELMPFVYRRYLDYGAMESLRAMKALVAREVQRKGLEDNIKLGRGGIREIEFIAQVFQLIRGGQERALRRRGLLAVLDCLAAQGQLPRFAQNELSQAYRFLRRLENRLQMIDDRQTHELPSDALDRLRLAHAMGYPDYATLRRQLDGWRQKVQEHFDQVFVAPQGGSAGDDTEPDALAELWQGTATADEAAERLAAAGFEKPAEAHERLTALHHSHGCRALSAQGRNRLDRLMPMLVRAIGGGRCPDATLPRVLQLLESVAQRTAYLALLNEHPLALSQLVQLCAGSPWIAQQLTRHPILLDELLDPRTLYAPLGRDALQRELTQRLEDVPPTDLEQQMEVLRHCKQTNNLRVAAADLSGAVPLMVVSDYLTDIAEVVLEAVLSLAWRHVSDRYGQPTGRVNGASVQQGLVILAYGKLGSFELGYGSDLDLVFIHEAHGEQQMTDGARPVDNPVFFARLVQRIIHILTTPTPGGVLYAVDTRLRPSGKAGLLTSSLEAFSHYQLHQAWTWEHQALVRSRVVAGSPHLAKAVEAIRRQVLTRRRDSQSLRREVRQMRERMRREKAADQPGVFDLKQDRGGIADIEFMVQYGVLACAAENPALLRYTDNIRLLDELSSCGWISAKQAQVLAEAYRAYRACVHRLALQEQPARTAAETLQTQRDRVAELWLELMGADDENG</sequence>
<gene>
    <name evidence="7" type="primary">glnE</name>
    <name evidence="10" type="ORF">NB231_13021</name>
</gene>
<evidence type="ECO:0000256" key="2">
    <source>
        <dbReference type="ARBA" id="ARBA00022695"/>
    </source>
</evidence>
<dbReference type="NCBIfam" id="NF008292">
    <property type="entry name" value="PRK11072.1"/>
    <property type="match status" value="1"/>
</dbReference>
<comment type="function">
    <text evidence="7">Involved in the regulation of glutamine synthetase GlnA, a key enzyme in the process to assimilate ammonia. When cellular nitrogen levels are high, the C-terminal adenylyl transferase (AT) inactivates GlnA by covalent transfer of an adenylyl group from ATP to specific tyrosine residue of GlnA, thus reducing its activity. Conversely, when nitrogen levels are low, the N-terminal adenylyl removase (AR) activates GlnA by removing the adenylyl group by phosphorolysis, increasing its activity. The regulatory region of GlnE binds the signal transduction protein PII (GlnB) which indicates the nitrogen status of the cell.</text>
</comment>
<dbReference type="RefSeq" id="WP_005003298.1">
    <property type="nucleotide sequence ID" value="NZ_CH672427.1"/>
</dbReference>
<dbReference type="FunFam" id="3.30.460.10:FF:000009">
    <property type="entry name" value="Bifunctional glutamine synthetase adenylyltransferase/adenylyl-removing enzyme"/>
    <property type="match status" value="2"/>
</dbReference>
<keyword evidence="10" id="KW-0436">Ligase</keyword>
<dbReference type="SUPFAM" id="SSF81593">
    <property type="entry name" value="Nucleotidyltransferase substrate binding subunit/domain"/>
    <property type="match status" value="2"/>
</dbReference>
<feature type="domain" description="PII-uridylyltransferase/Glutamine-synthetase adenylyltransferase" evidence="9">
    <location>
        <begin position="844"/>
        <end position="940"/>
    </location>
</feature>
<keyword evidence="2 7" id="KW-0548">Nucleotidyltransferase</keyword>
<dbReference type="InterPro" id="IPR023057">
    <property type="entry name" value="GlnE"/>
</dbReference>
<dbReference type="CDD" id="cd05401">
    <property type="entry name" value="NT_GlnE_GlnD_like"/>
    <property type="match status" value="2"/>
</dbReference>
<dbReference type="GO" id="GO:0000287">
    <property type="term" value="F:magnesium ion binding"/>
    <property type="evidence" value="ECO:0007669"/>
    <property type="project" value="UniProtKB-UniRule"/>
</dbReference>
<feature type="domain" description="PII-uridylyltransferase/Glutamine-synthetase adenylyltransferase" evidence="9">
    <location>
        <begin position="314"/>
        <end position="453"/>
    </location>
</feature>
<dbReference type="GO" id="GO:0000820">
    <property type="term" value="P:regulation of glutamine family amino acid metabolic process"/>
    <property type="evidence" value="ECO:0007669"/>
    <property type="project" value="UniProtKB-UniRule"/>
</dbReference>
<dbReference type="HOGENOM" id="CLU_006233_0_1_6"/>
<comment type="catalytic activity">
    <reaction evidence="7">
        <text>[glutamine synthetase]-L-tyrosine + ATP = [glutamine synthetase]-O(4)-(5'-adenylyl)-L-tyrosine + diphosphate</text>
        <dbReference type="Rhea" id="RHEA:18589"/>
        <dbReference type="Rhea" id="RHEA-COMP:10660"/>
        <dbReference type="Rhea" id="RHEA-COMP:10661"/>
        <dbReference type="ChEBI" id="CHEBI:30616"/>
        <dbReference type="ChEBI" id="CHEBI:33019"/>
        <dbReference type="ChEBI" id="CHEBI:46858"/>
        <dbReference type="ChEBI" id="CHEBI:83624"/>
        <dbReference type="EC" id="2.7.7.42"/>
    </reaction>
</comment>
<evidence type="ECO:0000256" key="5">
    <source>
        <dbReference type="ARBA" id="ARBA00022842"/>
    </source>
</evidence>
<keyword evidence="6 7" id="KW-0511">Multifunctional enzyme</keyword>
<keyword evidence="1 7" id="KW-0808">Transferase</keyword>
<dbReference type="GO" id="GO:0047388">
    <property type="term" value="F:[glutamine synthetase]-adenylyl-L-tyrosine phosphorylase activity"/>
    <property type="evidence" value="ECO:0007669"/>
    <property type="project" value="UniProtKB-EC"/>
</dbReference>
<keyword evidence="4 7" id="KW-0067">ATP-binding</keyword>
<dbReference type="Pfam" id="PF03710">
    <property type="entry name" value="GlnE"/>
    <property type="match status" value="2"/>
</dbReference>
<keyword evidence="11" id="KW-1185">Reference proteome</keyword>
<feature type="domain" description="Glutamate-ammonia ligase adenylyltransferase repeated" evidence="8">
    <location>
        <begin position="571"/>
        <end position="825"/>
    </location>
</feature>
<evidence type="ECO:0000313" key="11">
    <source>
        <dbReference type="Proteomes" id="UP000003374"/>
    </source>
</evidence>
<comment type="caution">
    <text evidence="10">The sequence shown here is derived from an EMBL/GenBank/DDBJ whole genome shotgun (WGS) entry which is preliminary data.</text>
</comment>
<dbReference type="STRING" id="314278.NB231_13021"/>
<comment type="similarity">
    <text evidence="7">Belongs to the GlnE family.</text>
</comment>
<evidence type="ECO:0000256" key="6">
    <source>
        <dbReference type="ARBA" id="ARBA00023268"/>
    </source>
</evidence>
<feature type="region of interest" description="Adenylyl removase" evidence="7">
    <location>
        <begin position="1"/>
        <end position="457"/>
    </location>
</feature>
<dbReference type="GO" id="GO:0008882">
    <property type="term" value="F:[glutamate-ammonia-ligase] adenylyltransferase activity"/>
    <property type="evidence" value="ECO:0007669"/>
    <property type="project" value="UniProtKB-UniRule"/>
</dbReference>
<evidence type="ECO:0000256" key="3">
    <source>
        <dbReference type="ARBA" id="ARBA00022741"/>
    </source>
</evidence>
<dbReference type="GO" id="GO:0005829">
    <property type="term" value="C:cytosol"/>
    <property type="evidence" value="ECO:0007669"/>
    <property type="project" value="TreeGrafter"/>
</dbReference>
<keyword evidence="3 7" id="KW-0547">Nucleotide-binding</keyword>
<evidence type="ECO:0000256" key="7">
    <source>
        <dbReference type="HAMAP-Rule" id="MF_00802"/>
    </source>
</evidence>
<organism evidence="10 11">
    <name type="scientific">Nitrococcus mobilis Nb-231</name>
    <dbReference type="NCBI Taxonomy" id="314278"/>
    <lineage>
        <taxon>Bacteria</taxon>
        <taxon>Pseudomonadati</taxon>
        <taxon>Pseudomonadota</taxon>
        <taxon>Gammaproteobacteria</taxon>
        <taxon>Chromatiales</taxon>
        <taxon>Ectothiorhodospiraceae</taxon>
        <taxon>Nitrococcus</taxon>
    </lineage>
</organism>
<dbReference type="InterPro" id="IPR005190">
    <property type="entry name" value="GlnE_rpt_dom"/>
</dbReference>
<evidence type="ECO:0000259" key="9">
    <source>
        <dbReference type="Pfam" id="PF08335"/>
    </source>
</evidence>
<dbReference type="EMBL" id="AAOF01000028">
    <property type="protein sequence ID" value="EAR20232.1"/>
    <property type="molecule type" value="Genomic_DNA"/>
</dbReference>
<keyword evidence="5 7" id="KW-0460">Magnesium</keyword>
<evidence type="ECO:0000256" key="4">
    <source>
        <dbReference type="ARBA" id="ARBA00022840"/>
    </source>
</evidence>
<accession>A4BVL4</accession>
<dbReference type="Proteomes" id="UP000003374">
    <property type="component" value="Unassembled WGS sequence"/>
</dbReference>
<dbReference type="Gene3D" id="3.30.460.10">
    <property type="entry name" value="Beta Polymerase, domain 2"/>
    <property type="match status" value="2"/>
</dbReference>
<protein>
    <recommendedName>
        <fullName evidence="7">Bifunctional glutamine synthetase adenylyltransferase/adenylyl-removing enzyme</fullName>
    </recommendedName>
    <alternativeName>
        <fullName evidence="7">ATP:glutamine synthetase adenylyltransferase</fullName>
    </alternativeName>
    <alternativeName>
        <fullName evidence="7">ATase</fullName>
    </alternativeName>
    <domain>
        <recommendedName>
            <fullName evidence="7">Glutamine synthetase adenylyl-L-tyrosine phosphorylase</fullName>
            <ecNumber evidence="7">2.7.7.89</ecNumber>
        </recommendedName>
        <alternativeName>
            <fullName evidence="7">Adenylyl removase</fullName>
            <shortName evidence="7">AR</shortName>
            <shortName evidence="7">AT-N</shortName>
        </alternativeName>
    </domain>
    <domain>
        <recommendedName>
            <fullName evidence="7">Glutamine synthetase adenylyl transferase</fullName>
            <ecNumber evidence="7">2.7.7.42</ecNumber>
        </recommendedName>
        <alternativeName>
            <fullName evidence="7">Adenylyl transferase</fullName>
            <shortName evidence="7">AT</shortName>
            <shortName evidence="7">AT-C</shortName>
        </alternativeName>
    </domain>
</protein>
<proteinExistence type="inferred from homology"/>
<dbReference type="eggNOG" id="COG1391">
    <property type="taxonomic scope" value="Bacteria"/>
</dbReference>
<dbReference type="PANTHER" id="PTHR30621">
    <property type="entry name" value="GLUTAMINE SYNTHETASE ADENYLYLTRANSFERASE"/>
    <property type="match status" value="1"/>
</dbReference>
<dbReference type="InterPro" id="IPR013546">
    <property type="entry name" value="PII_UdlTrfase/GS_AdlTrfase"/>
</dbReference>
<dbReference type="GO" id="GO:0005524">
    <property type="term" value="F:ATP binding"/>
    <property type="evidence" value="ECO:0007669"/>
    <property type="project" value="UniProtKB-UniRule"/>
</dbReference>
<evidence type="ECO:0000256" key="1">
    <source>
        <dbReference type="ARBA" id="ARBA00022679"/>
    </source>
</evidence>
<dbReference type="Gene3D" id="1.20.120.1510">
    <property type="match status" value="1"/>
</dbReference>
<dbReference type="AlphaFoldDB" id="A4BVL4"/>
<dbReference type="FunFam" id="1.20.120.330:FF:000005">
    <property type="entry name" value="Bifunctional glutamine synthetase adenylyltransferase/adenylyl-removing enzyme"/>
    <property type="match status" value="1"/>
</dbReference>
<dbReference type="GO" id="GO:0016874">
    <property type="term" value="F:ligase activity"/>
    <property type="evidence" value="ECO:0007669"/>
    <property type="project" value="UniProtKB-KW"/>
</dbReference>